<dbReference type="InterPro" id="IPR002043">
    <property type="entry name" value="UDG_fam1"/>
</dbReference>
<dbReference type="PROSITE" id="PS00130">
    <property type="entry name" value="U_DNA_GLYCOSYLASE"/>
    <property type="match status" value="1"/>
</dbReference>
<dbReference type="InterPro" id="IPR036895">
    <property type="entry name" value="Uracil-DNA_glycosylase-like_sf"/>
</dbReference>
<evidence type="ECO:0000259" key="12">
    <source>
        <dbReference type="SMART" id="SM00986"/>
    </source>
</evidence>
<dbReference type="Proteomes" id="UP000036102">
    <property type="component" value="Unassembled WGS sequence"/>
</dbReference>
<dbReference type="CDD" id="cd10027">
    <property type="entry name" value="UDG-F1-like"/>
    <property type="match status" value="1"/>
</dbReference>
<evidence type="ECO:0000256" key="8">
    <source>
        <dbReference type="ARBA" id="ARBA00023204"/>
    </source>
</evidence>
<proteinExistence type="inferred from homology"/>
<evidence type="ECO:0000256" key="3">
    <source>
        <dbReference type="ARBA" id="ARBA00008184"/>
    </source>
</evidence>
<keyword evidence="14" id="KW-1185">Reference proteome</keyword>
<comment type="subcellular location">
    <subcellularLocation>
        <location evidence="9">Cytoplasm</location>
    </subcellularLocation>
</comment>
<protein>
    <recommendedName>
        <fullName evidence="5 9">Uracil-DNA glycosylase</fullName>
        <shortName evidence="9">UDG</shortName>
        <ecNumber evidence="4 9">3.2.2.27</ecNumber>
    </recommendedName>
</protein>
<dbReference type="PATRIC" id="fig|1658765.3.peg.1383"/>
<dbReference type="SMART" id="SM00987">
    <property type="entry name" value="UreE_C"/>
    <property type="match status" value="1"/>
</dbReference>
<dbReference type="AlphaFoldDB" id="A0A0J7JAI7"/>
<evidence type="ECO:0000256" key="1">
    <source>
        <dbReference type="ARBA" id="ARBA00001400"/>
    </source>
</evidence>
<dbReference type="PANTHER" id="PTHR11264">
    <property type="entry name" value="URACIL-DNA GLYCOSYLASE"/>
    <property type="match status" value="1"/>
</dbReference>
<feature type="active site" description="Proton acceptor" evidence="9 10">
    <location>
        <position position="74"/>
    </location>
</feature>
<comment type="similarity">
    <text evidence="3 9 11">Belongs to the uracil-DNA glycosylase (UDG) superfamily. UNG family.</text>
</comment>
<dbReference type="NCBIfam" id="NF003588">
    <property type="entry name" value="PRK05254.1-1"/>
    <property type="match status" value="1"/>
</dbReference>
<dbReference type="GO" id="GO:0097510">
    <property type="term" value="P:base-excision repair, AP site formation via deaminated base removal"/>
    <property type="evidence" value="ECO:0007669"/>
    <property type="project" value="TreeGrafter"/>
</dbReference>
<evidence type="ECO:0000256" key="2">
    <source>
        <dbReference type="ARBA" id="ARBA00002631"/>
    </source>
</evidence>
<evidence type="ECO:0000256" key="5">
    <source>
        <dbReference type="ARBA" id="ARBA00018429"/>
    </source>
</evidence>
<dbReference type="Pfam" id="PF03167">
    <property type="entry name" value="UDG"/>
    <property type="match status" value="1"/>
</dbReference>
<dbReference type="PANTHER" id="PTHR11264:SF0">
    <property type="entry name" value="URACIL-DNA GLYCOSYLASE"/>
    <property type="match status" value="1"/>
</dbReference>
<evidence type="ECO:0000256" key="4">
    <source>
        <dbReference type="ARBA" id="ARBA00012030"/>
    </source>
</evidence>
<comment type="catalytic activity">
    <reaction evidence="1 9 11">
        <text>Hydrolyzes single-stranded DNA or mismatched double-stranded DNA and polynucleotides, releasing free uracil.</text>
        <dbReference type="EC" id="3.2.2.27"/>
    </reaction>
</comment>
<dbReference type="InterPro" id="IPR005122">
    <property type="entry name" value="Uracil-DNA_glycosylase-like"/>
</dbReference>
<evidence type="ECO:0000256" key="10">
    <source>
        <dbReference type="PROSITE-ProRule" id="PRU10072"/>
    </source>
</evidence>
<sequence length="248" mass="27659">MHPVEVLANQLRPDRGWHKHLSEEFRQPYMQSLAEFLAAEEQAGKVLFPASHHCFNALNSTPLDNVRVVILGQDPYHGPGQAHGLCFSVRPNVAVPPSLVNIFKEIQDDLGIAPPDHGCLQPWAEQGVLLLNSVLTVVQGQAGAHQGKGWETFTDKVIETINREREGVVFLLWGSYAKKKGQHIDRSKHLVLDGPHPSPLSAYRGFFGCKHFSKANDWLLQQGKPTVNWELPSKEALLDRYGKVSQKA</sequence>
<dbReference type="NCBIfam" id="NF003591">
    <property type="entry name" value="PRK05254.1-4"/>
    <property type="match status" value="1"/>
</dbReference>
<keyword evidence="6 9" id="KW-0227">DNA damage</keyword>
<evidence type="ECO:0000256" key="9">
    <source>
        <dbReference type="HAMAP-Rule" id="MF_00148"/>
    </source>
</evidence>
<comment type="function">
    <text evidence="2 9 11">Excises uracil residues from the DNA which can arise as a result of misincorporation of dUMP residues by DNA polymerase or due to deamination of cytosine.</text>
</comment>
<evidence type="ECO:0000256" key="6">
    <source>
        <dbReference type="ARBA" id="ARBA00022763"/>
    </source>
</evidence>
<comment type="caution">
    <text evidence="13">The sequence shown here is derived from an EMBL/GenBank/DDBJ whole genome shotgun (WGS) entry which is preliminary data.</text>
</comment>
<dbReference type="EMBL" id="LFBU01000001">
    <property type="protein sequence ID" value="KMQ75192.1"/>
    <property type="molecule type" value="Genomic_DNA"/>
</dbReference>
<gene>
    <name evidence="9" type="primary">ung</name>
    <name evidence="13" type="ORF">Msub_11391</name>
</gene>
<keyword evidence="8 9" id="KW-0234">DNA repair</keyword>
<keyword evidence="9" id="KW-0963">Cytoplasm</keyword>
<dbReference type="STRING" id="1658765.Msub_11391"/>
<dbReference type="EC" id="3.2.2.27" evidence="4 9"/>
<keyword evidence="13" id="KW-0326">Glycosidase</keyword>
<dbReference type="GO" id="GO:0005737">
    <property type="term" value="C:cytoplasm"/>
    <property type="evidence" value="ECO:0007669"/>
    <property type="project" value="UniProtKB-SubCell"/>
</dbReference>
<dbReference type="GO" id="GO:0004844">
    <property type="term" value="F:uracil DNA N-glycosylase activity"/>
    <property type="evidence" value="ECO:0007669"/>
    <property type="project" value="UniProtKB-UniRule"/>
</dbReference>
<evidence type="ECO:0000256" key="11">
    <source>
        <dbReference type="RuleBase" id="RU003780"/>
    </source>
</evidence>
<dbReference type="InterPro" id="IPR018085">
    <property type="entry name" value="Ura-DNA_Glyclase_AS"/>
</dbReference>
<dbReference type="NCBIfam" id="NF003592">
    <property type="entry name" value="PRK05254.1-5"/>
    <property type="match status" value="1"/>
</dbReference>
<dbReference type="RefSeq" id="WP_048495321.1">
    <property type="nucleotide sequence ID" value="NZ_LFBU01000001.1"/>
</dbReference>
<dbReference type="FunFam" id="3.40.470.10:FF:000001">
    <property type="entry name" value="Uracil-DNA glycosylase"/>
    <property type="match status" value="1"/>
</dbReference>
<dbReference type="NCBIfam" id="NF003589">
    <property type="entry name" value="PRK05254.1-2"/>
    <property type="match status" value="1"/>
</dbReference>
<accession>A0A0J7JAI7</accession>
<dbReference type="OrthoDB" id="9804372at2"/>
<feature type="domain" description="Uracil-DNA glycosylase-like" evidence="12">
    <location>
        <begin position="59"/>
        <end position="219"/>
    </location>
</feature>
<keyword evidence="7 9" id="KW-0378">Hydrolase</keyword>
<dbReference type="HAMAP" id="MF_00148">
    <property type="entry name" value="UDG"/>
    <property type="match status" value="1"/>
</dbReference>
<dbReference type="SUPFAM" id="SSF52141">
    <property type="entry name" value="Uracil-DNA glycosylase-like"/>
    <property type="match status" value="1"/>
</dbReference>
<dbReference type="SMART" id="SM00986">
    <property type="entry name" value="UDG"/>
    <property type="match status" value="1"/>
</dbReference>
<reference evidence="13 14" key="1">
    <citation type="submission" date="2015-06" db="EMBL/GenBank/DDBJ databases">
        <title>Marinobacter subterrani, a genetically tractable neutrophilic iron-oxidizing strain isolated from the Soudan Iron Mine.</title>
        <authorList>
            <person name="Bonis B.M."/>
            <person name="Gralnick J.A."/>
        </authorList>
    </citation>
    <scope>NUCLEOTIDE SEQUENCE [LARGE SCALE GENOMIC DNA]</scope>
    <source>
        <strain evidence="13 14">JG233</strain>
    </source>
</reference>
<evidence type="ECO:0000313" key="14">
    <source>
        <dbReference type="Proteomes" id="UP000036102"/>
    </source>
</evidence>
<dbReference type="Gene3D" id="3.40.470.10">
    <property type="entry name" value="Uracil-DNA glycosylase-like domain"/>
    <property type="match status" value="1"/>
</dbReference>
<dbReference type="NCBIfam" id="TIGR00628">
    <property type="entry name" value="ung"/>
    <property type="match status" value="1"/>
</dbReference>
<name>A0A0J7JAI7_9GAMM</name>
<evidence type="ECO:0000256" key="7">
    <source>
        <dbReference type="ARBA" id="ARBA00022801"/>
    </source>
</evidence>
<evidence type="ECO:0000313" key="13">
    <source>
        <dbReference type="EMBL" id="KMQ75192.1"/>
    </source>
</evidence>
<organism evidence="13 14">
    <name type="scientific">Marinobacter subterrani</name>
    <dbReference type="NCBI Taxonomy" id="1658765"/>
    <lineage>
        <taxon>Bacteria</taxon>
        <taxon>Pseudomonadati</taxon>
        <taxon>Pseudomonadota</taxon>
        <taxon>Gammaproteobacteria</taxon>
        <taxon>Pseudomonadales</taxon>
        <taxon>Marinobacteraceae</taxon>
        <taxon>Marinobacter</taxon>
    </lineage>
</organism>